<feature type="domain" description="Alpha-carbonic anhydrase" evidence="2">
    <location>
        <begin position="44"/>
        <end position="302"/>
    </location>
</feature>
<dbReference type="PANTHER" id="PTHR18952:SF227">
    <property type="entry name" value="CARBONIC ANHYDRASE 13-RELATED"/>
    <property type="match status" value="1"/>
</dbReference>
<evidence type="ECO:0000313" key="3">
    <source>
        <dbReference type="Proteomes" id="UP000829291"/>
    </source>
</evidence>
<dbReference type="InterPro" id="IPR023561">
    <property type="entry name" value="Carbonic_anhydrase_a-class"/>
</dbReference>
<proteinExistence type="inferred from homology"/>
<dbReference type="InParanoid" id="A0A6J0CC93"/>
<organism evidence="4">
    <name type="scientific">Neodiprion lecontei</name>
    <name type="common">Redheaded pine sawfly</name>
    <dbReference type="NCBI Taxonomy" id="441921"/>
    <lineage>
        <taxon>Eukaryota</taxon>
        <taxon>Metazoa</taxon>
        <taxon>Ecdysozoa</taxon>
        <taxon>Arthropoda</taxon>
        <taxon>Hexapoda</taxon>
        <taxon>Insecta</taxon>
        <taxon>Pterygota</taxon>
        <taxon>Neoptera</taxon>
        <taxon>Endopterygota</taxon>
        <taxon>Hymenoptera</taxon>
        <taxon>Tenthredinoidea</taxon>
        <taxon>Diprionidae</taxon>
        <taxon>Diprioninae</taxon>
        <taxon>Neodiprion</taxon>
    </lineage>
</organism>
<dbReference type="AlphaFoldDB" id="A0A6J0CC93"/>
<protein>
    <submittedName>
        <fullName evidence="4">Carbonic anhydrase 3-like</fullName>
    </submittedName>
</protein>
<keyword evidence="3" id="KW-1185">Reference proteome</keyword>
<gene>
    <name evidence="4" type="primary">LOC107227617</name>
</gene>
<dbReference type="InterPro" id="IPR001148">
    <property type="entry name" value="CA_dom"/>
</dbReference>
<dbReference type="KEGG" id="nlo:107227617"/>
<dbReference type="FunCoup" id="A0A6J0CC93">
    <property type="interactions" value="11"/>
</dbReference>
<reference evidence="4" key="1">
    <citation type="submission" date="2025-08" db="UniProtKB">
        <authorList>
            <consortium name="RefSeq"/>
        </authorList>
    </citation>
    <scope>IDENTIFICATION</scope>
    <source>
        <tissue evidence="4">Thorax and Abdomen</tissue>
    </source>
</reference>
<evidence type="ECO:0000256" key="1">
    <source>
        <dbReference type="ARBA" id="ARBA00010718"/>
    </source>
</evidence>
<dbReference type="GO" id="GO:0008270">
    <property type="term" value="F:zinc ion binding"/>
    <property type="evidence" value="ECO:0007669"/>
    <property type="project" value="InterPro"/>
</dbReference>
<accession>A0A6J0CC93</accession>
<sequence length="302" mass="34103">MFDISLPEFLVVCGSVLLIALLLTEILDWTQLFAPLDCQHSPVFIFGYADHNGPHTWKLSYPESGGSSQSPVNIVTRSACVVQPSEPLKWRGYSIQPVSMTMANDGNNVLVCAFWTRSSRPSIQGGPLNGCYDFYSMMFHWGPSDVEGSEHTLDYVRYPMELQMIHVKRGFNSPLDAIVLGAKDGVMIISFFFQITNVENPYLDHIVTNLWRVSQPGAKAYIPPFPLEWMFPPFEKNYYTYNGSLTQPPCSEIVTWIIQPEPIAISSSQVAKFRKLCSLDGPILLNSRPVQKLNDRSIYLHE</sequence>
<dbReference type="InterPro" id="IPR036398">
    <property type="entry name" value="CA_dom_sf"/>
</dbReference>
<evidence type="ECO:0000313" key="4">
    <source>
        <dbReference type="RefSeq" id="XP_015524303.1"/>
    </source>
</evidence>
<dbReference type="PANTHER" id="PTHR18952">
    <property type="entry name" value="CARBONIC ANHYDRASE"/>
    <property type="match status" value="1"/>
</dbReference>
<dbReference type="Pfam" id="PF00194">
    <property type="entry name" value="Carb_anhydrase"/>
    <property type="match status" value="1"/>
</dbReference>
<dbReference type="RefSeq" id="XP_015524303.1">
    <property type="nucleotide sequence ID" value="XM_015668817.2"/>
</dbReference>
<comment type="similarity">
    <text evidence="1">Belongs to the alpha-carbonic anhydrase family.</text>
</comment>
<dbReference type="SUPFAM" id="SSF51069">
    <property type="entry name" value="Carbonic anhydrase"/>
    <property type="match status" value="1"/>
</dbReference>
<dbReference type="SMART" id="SM01057">
    <property type="entry name" value="Carb_anhydrase"/>
    <property type="match status" value="1"/>
</dbReference>
<dbReference type="GO" id="GO:0005737">
    <property type="term" value="C:cytoplasm"/>
    <property type="evidence" value="ECO:0007669"/>
    <property type="project" value="TreeGrafter"/>
</dbReference>
<dbReference type="OrthoDB" id="429145at2759"/>
<dbReference type="GeneID" id="107227617"/>
<dbReference type="Proteomes" id="UP000829291">
    <property type="component" value="Chromosome 1"/>
</dbReference>
<dbReference type="CDD" id="cd00326">
    <property type="entry name" value="alpha_CA"/>
    <property type="match status" value="1"/>
</dbReference>
<dbReference type="GO" id="GO:0004089">
    <property type="term" value="F:carbonate dehydratase activity"/>
    <property type="evidence" value="ECO:0007669"/>
    <property type="project" value="InterPro"/>
</dbReference>
<dbReference type="PROSITE" id="PS51144">
    <property type="entry name" value="ALPHA_CA_2"/>
    <property type="match status" value="1"/>
</dbReference>
<dbReference type="Gene3D" id="3.10.200.10">
    <property type="entry name" value="Alpha carbonic anhydrase"/>
    <property type="match status" value="1"/>
</dbReference>
<name>A0A6J0CC93_NEOLC</name>
<evidence type="ECO:0000259" key="2">
    <source>
        <dbReference type="PROSITE" id="PS51144"/>
    </source>
</evidence>